<evidence type="ECO:0000256" key="9">
    <source>
        <dbReference type="ARBA" id="ARBA00022741"/>
    </source>
</evidence>
<comment type="similarity">
    <text evidence="3 14">Belongs to the GHMP kinase family. Archaeal shikimate kinase subfamily.</text>
</comment>
<accession>A0AA51YJT5</accession>
<comment type="catalytic activity">
    <reaction evidence="13 14">
        <text>shikimate + ATP = 3-phosphoshikimate + ADP + H(+)</text>
        <dbReference type="Rhea" id="RHEA:13121"/>
        <dbReference type="ChEBI" id="CHEBI:15378"/>
        <dbReference type="ChEBI" id="CHEBI:30616"/>
        <dbReference type="ChEBI" id="CHEBI:36208"/>
        <dbReference type="ChEBI" id="CHEBI:145989"/>
        <dbReference type="ChEBI" id="CHEBI:456216"/>
        <dbReference type="EC" id="2.7.1.71"/>
    </reaction>
</comment>
<dbReference type="InterPro" id="IPR014721">
    <property type="entry name" value="Ribsml_uS5_D2-typ_fold_subgr"/>
</dbReference>
<dbReference type="InterPro" id="IPR036554">
    <property type="entry name" value="GHMP_kinase_C_sf"/>
</dbReference>
<evidence type="ECO:0000313" key="18">
    <source>
        <dbReference type="Proteomes" id="UP001183006"/>
    </source>
</evidence>
<proteinExistence type="inferred from homology"/>
<dbReference type="GO" id="GO:0005524">
    <property type="term" value="F:ATP binding"/>
    <property type="evidence" value="ECO:0007669"/>
    <property type="project" value="UniProtKB-UniRule"/>
</dbReference>
<dbReference type="GeneID" id="84228741"/>
<feature type="binding site" evidence="14">
    <location>
        <begin position="87"/>
        <end position="97"/>
    </location>
    <ligand>
        <name>ATP</name>
        <dbReference type="ChEBI" id="CHEBI:30616"/>
    </ligand>
</feature>
<dbReference type="InterPro" id="IPR013750">
    <property type="entry name" value="GHMP_kinase_C_dom"/>
</dbReference>
<dbReference type="EMBL" id="CP133594">
    <property type="protein sequence ID" value="WMW22489.1"/>
    <property type="molecule type" value="Genomic_DNA"/>
</dbReference>
<name>A0AA51YJT5_9EURY</name>
<keyword evidence="6 14" id="KW-0963">Cytoplasm</keyword>
<evidence type="ECO:0000256" key="3">
    <source>
        <dbReference type="ARBA" id="ARBA00010202"/>
    </source>
</evidence>
<dbReference type="Proteomes" id="UP001183006">
    <property type="component" value="Chromosome"/>
</dbReference>
<evidence type="ECO:0000256" key="11">
    <source>
        <dbReference type="ARBA" id="ARBA00022840"/>
    </source>
</evidence>
<evidence type="ECO:0000259" key="16">
    <source>
        <dbReference type="Pfam" id="PF08544"/>
    </source>
</evidence>
<evidence type="ECO:0000256" key="1">
    <source>
        <dbReference type="ARBA" id="ARBA00004496"/>
    </source>
</evidence>
<evidence type="ECO:0000256" key="13">
    <source>
        <dbReference type="ARBA" id="ARBA00048567"/>
    </source>
</evidence>
<evidence type="ECO:0000256" key="14">
    <source>
        <dbReference type="HAMAP-Rule" id="MF_00370"/>
    </source>
</evidence>
<evidence type="ECO:0000256" key="6">
    <source>
        <dbReference type="ARBA" id="ARBA00022490"/>
    </source>
</evidence>
<dbReference type="SUPFAM" id="SSF54211">
    <property type="entry name" value="Ribosomal protein S5 domain 2-like"/>
    <property type="match status" value="1"/>
</dbReference>
<protein>
    <recommendedName>
        <fullName evidence="5 14">Shikimate kinase</fullName>
        <shortName evidence="14">SK</shortName>
        <ecNumber evidence="4 14">2.7.1.71</ecNumber>
    </recommendedName>
</protein>
<keyword evidence="8 14" id="KW-0808">Transferase</keyword>
<dbReference type="RefSeq" id="WP_309308458.1">
    <property type="nucleotide sequence ID" value="NZ_CP133594.1"/>
</dbReference>
<evidence type="ECO:0000256" key="5">
    <source>
        <dbReference type="ARBA" id="ARBA00013853"/>
    </source>
</evidence>
<evidence type="ECO:0000256" key="10">
    <source>
        <dbReference type="ARBA" id="ARBA00022777"/>
    </source>
</evidence>
<dbReference type="InterPro" id="IPR020568">
    <property type="entry name" value="Ribosomal_Su5_D2-typ_SF"/>
</dbReference>
<dbReference type="HAMAP" id="MF_00370">
    <property type="entry name" value="Shik_kinase_arch"/>
    <property type="match status" value="1"/>
</dbReference>
<feature type="domain" description="GHMP kinase N-terminal" evidence="15">
    <location>
        <begin position="61"/>
        <end position="148"/>
    </location>
</feature>
<evidence type="ECO:0000256" key="8">
    <source>
        <dbReference type="ARBA" id="ARBA00022679"/>
    </source>
</evidence>
<dbReference type="Pfam" id="PF00288">
    <property type="entry name" value="GHMP_kinases_N"/>
    <property type="match status" value="1"/>
</dbReference>
<organism evidence="17 18">
    <name type="scientific">Methanolobus mangrovi</name>
    <dbReference type="NCBI Taxonomy" id="3072977"/>
    <lineage>
        <taxon>Archaea</taxon>
        <taxon>Methanobacteriati</taxon>
        <taxon>Methanobacteriota</taxon>
        <taxon>Stenosarchaea group</taxon>
        <taxon>Methanomicrobia</taxon>
        <taxon>Methanosarcinales</taxon>
        <taxon>Methanosarcinaceae</taxon>
        <taxon>Methanolobus</taxon>
    </lineage>
</organism>
<keyword evidence="18" id="KW-1185">Reference proteome</keyword>
<dbReference type="InterPro" id="IPR010189">
    <property type="entry name" value="SK_arc"/>
</dbReference>
<dbReference type="GO" id="GO:0005737">
    <property type="term" value="C:cytoplasm"/>
    <property type="evidence" value="ECO:0007669"/>
    <property type="project" value="UniProtKB-SubCell"/>
</dbReference>
<evidence type="ECO:0000313" key="17">
    <source>
        <dbReference type="EMBL" id="WMW22489.1"/>
    </source>
</evidence>
<comment type="subcellular location">
    <subcellularLocation>
        <location evidence="1 14">Cytoplasm</location>
    </subcellularLocation>
</comment>
<reference evidence="17" key="1">
    <citation type="submission" date="2023-08" db="EMBL/GenBank/DDBJ databases">
        <title>Methanolobus mangrovi sp. nov. and Methanolobus sediminis sp. nov, two novel methylotrophic methanogens isolated from mangrove sediments in China.</title>
        <authorList>
            <person name="Zhou J."/>
        </authorList>
    </citation>
    <scope>NUCLEOTIDE SEQUENCE</scope>
    <source>
        <strain evidence="17">FTZ2</strain>
    </source>
</reference>
<dbReference type="GO" id="GO:0009073">
    <property type="term" value="P:aromatic amino acid family biosynthetic process"/>
    <property type="evidence" value="ECO:0007669"/>
    <property type="project" value="UniProtKB-KW"/>
</dbReference>
<sequence>MVLNGSAYALGAGTVINAIATWKGAAFGIDLKTFADVKLSDDMSGITGVIEGMPDADTKLIENSVSYVLEHFGIDMGGTVTTRSEVPLASGLKSSSAAANASVLATLAAIGEELDPFEAVKIGVRAALDAKVTITGALDDACASFYGGFVVTDNREMKLLKRTEHEYDVLIFAPDEKSFSSNTNVSRSRMIAPWVDIAYDLSLKGDFEKAMTLNGFLYCSALGFDTEFLMRALEIGVKGVSLSGTGPSYVALVTGDQAGELEDAWNDCGTSGTMIRTNINNKGASNILV</sequence>
<dbReference type="SUPFAM" id="SSF55060">
    <property type="entry name" value="GHMP Kinase, C-terminal domain"/>
    <property type="match status" value="1"/>
</dbReference>
<evidence type="ECO:0000256" key="2">
    <source>
        <dbReference type="ARBA" id="ARBA00004842"/>
    </source>
</evidence>
<dbReference type="GO" id="GO:0009423">
    <property type="term" value="P:chorismate biosynthetic process"/>
    <property type="evidence" value="ECO:0007669"/>
    <property type="project" value="UniProtKB-UniRule"/>
</dbReference>
<dbReference type="PIRSF" id="PIRSF005758">
    <property type="entry name" value="Shikimt_kin_arch"/>
    <property type="match status" value="1"/>
</dbReference>
<dbReference type="Pfam" id="PF08544">
    <property type="entry name" value="GHMP_kinases_C"/>
    <property type="match status" value="1"/>
</dbReference>
<evidence type="ECO:0000259" key="15">
    <source>
        <dbReference type="Pfam" id="PF00288"/>
    </source>
</evidence>
<evidence type="ECO:0000256" key="12">
    <source>
        <dbReference type="ARBA" id="ARBA00023141"/>
    </source>
</evidence>
<keyword evidence="12 14" id="KW-0057">Aromatic amino acid biosynthesis</keyword>
<dbReference type="EC" id="2.7.1.71" evidence="4 14"/>
<dbReference type="PANTHER" id="PTHR20861">
    <property type="entry name" value="HOMOSERINE/4-DIPHOSPHOCYTIDYL-2-C-METHYL-D-ERYTHRITOL KINASE"/>
    <property type="match status" value="1"/>
</dbReference>
<keyword evidence="7 14" id="KW-0028">Amino-acid biosynthesis</keyword>
<comment type="pathway">
    <text evidence="2 14">Metabolic intermediate biosynthesis; chorismate biosynthesis; chorismate from D-erythrose 4-phosphate and phosphoenolpyruvate: step 5/7.</text>
</comment>
<evidence type="ECO:0000256" key="7">
    <source>
        <dbReference type="ARBA" id="ARBA00022605"/>
    </source>
</evidence>
<dbReference type="NCBIfam" id="TIGR01920">
    <property type="entry name" value="Shik_kin_archae"/>
    <property type="match status" value="1"/>
</dbReference>
<keyword evidence="11 14" id="KW-0067">ATP-binding</keyword>
<dbReference type="InterPro" id="IPR006204">
    <property type="entry name" value="GHMP_kinase_N_dom"/>
</dbReference>
<feature type="domain" description="GHMP kinase C-terminal" evidence="16">
    <location>
        <begin position="207"/>
        <end position="267"/>
    </location>
</feature>
<dbReference type="KEGG" id="mmav:RE476_01330"/>
<gene>
    <name evidence="14" type="primary">aroK</name>
    <name evidence="17" type="ORF">RE476_01330</name>
</gene>
<keyword evidence="10 14" id="KW-0418">Kinase</keyword>
<dbReference type="GO" id="GO:0008652">
    <property type="term" value="P:amino acid biosynthetic process"/>
    <property type="evidence" value="ECO:0007669"/>
    <property type="project" value="UniProtKB-KW"/>
</dbReference>
<dbReference type="PANTHER" id="PTHR20861:SF3">
    <property type="entry name" value="SHIKIMATE KINASE"/>
    <property type="match status" value="1"/>
</dbReference>
<dbReference type="GO" id="GO:0004765">
    <property type="term" value="F:shikimate kinase activity"/>
    <property type="evidence" value="ECO:0007669"/>
    <property type="project" value="UniProtKB-UniRule"/>
</dbReference>
<dbReference type="AlphaFoldDB" id="A0AA51YJT5"/>
<evidence type="ECO:0000256" key="4">
    <source>
        <dbReference type="ARBA" id="ARBA00012154"/>
    </source>
</evidence>
<dbReference type="Gene3D" id="3.30.230.10">
    <property type="match status" value="1"/>
</dbReference>
<keyword evidence="9 14" id="KW-0547">Nucleotide-binding</keyword>